<dbReference type="UniPathway" id="UPA01057">
    <property type="reaction ID" value="UER00165"/>
</dbReference>
<dbReference type="GO" id="GO:0046872">
    <property type="term" value="F:metal ion binding"/>
    <property type="evidence" value="ECO:0007669"/>
    <property type="project" value="UniProtKB-KW"/>
</dbReference>
<organism evidence="8 9">
    <name type="scientific">Loigolactobacillus backii</name>
    <dbReference type="NCBI Taxonomy" id="375175"/>
    <lineage>
        <taxon>Bacteria</taxon>
        <taxon>Bacillati</taxon>
        <taxon>Bacillota</taxon>
        <taxon>Bacilli</taxon>
        <taxon>Lactobacillales</taxon>
        <taxon>Lactobacillaceae</taxon>
        <taxon>Loigolactobacillus</taxon>
    </lineage>
</organism>
<dbReference type="InterPro" id="IPR013342">
    <property type="entry name" value="Mandelate_racemase_C"/>
</dbReference>
<dbReference type="InterPro" id="IPR029065">
    <property type="entry name" value="Enolase_C-like"/>
</dbReference>
<evidence type="ECO:0000256" key="3">
    <source>
        <dbReference type="ARBA" id="ARBA00022842"/>
    </source>
</evidence>
<keyword evidence="3" id="KW-0460">Magnesium</keyword>
<dbReference type="GO" id="GO:0016854">
    <property type="term" value="F:racemase and epimerase activity"/>
    <property type="evidence" value="ECO:0007669"/>
    <property type="project" value="UniProtKB-ARBA"/>
</dbReference>
<dbReference type="CDD" id="cd03317">
    <property type="entry name" value="NAAAR"/>
    <property type="match status" value="1"/>
</dbReference>
<dbReference type="RefSeq" id="WP_068278975.1">
    <property type="nucleotide sequence ID" value="NZ_CP014873.1"/>
</dbReference>
<dbReference type="Gene3D" id="3.20.20.120">
    <property type="entry name" value="Enolase-like C-terminal domain"/>
    <property type="match status" value="1"/>
</dbReference>
<gene>
    <name evidence="8" type="ORF">AYR53_04560</name>
</gene>
<dbReference type="InterPro" id="IPR010197">
    <property type="entry name" value="OSBS/NAAAR"/>
</dbReference>
<evidence type="ECO:0000256" key="4">
    <source>
        <dbReference type="ARBA" id="ARBA00023239"/>
    </source>
</evidence>
<evidence type="ECO:0000256" key="1">
    <source>
        <dbReference type="ARBA" id="ARBA00001968"/>
    </source>
</evidence>
<evidence type="ECO:0000256" key="2">
    <source>
        <dbReference type="ARBA" id="ARBA00022723"/>
    </source>
</evidence>
<dbReference type="PANTHER" id="PTHR48073">
    <property type="entry name" value="O-SUCCINYLBENZOATE SYNTHASE-RELATED"/>
    <property type="match status" value="1"/>
</dbReference>
<evidence type="ECO:0000313" key="9">
    <source>
        <dbReference type="Proteomes" id="UP000078582"/>
    </source>
</evidence>
<dbReference type="EC" id="4.2.1.113" evidence="5 6"/>
<dbReference type="PANTHER" id="PTHR48073:SF5">
    <property type="entry name" value="O-SUCCINYLBENZOATE SYNTHASE"/>
    <property type="match status" value="1"/>
</dbReference>
<dbReference type="InterPro" id="IPR013341">
    <property type="entry name" value="Mandelate_racemase_N_dom"/>
</dbReference>
<dbReference type="SUPFAM" id="SSF54826">
    <property type="entry name" value="Enolase N-terminal domain-like"/>
    <property type="match status" value="1"/>
</dbReference>
<dbReference type="Pfam" id="PF13378">
    <property type="entry name" value="MR_MLE_C"/>
    <property type="match status" value="1"/>
</dbReference>
<dbReference type="STRING" id="375175.AYR53_04560"/>
<keyword evidence="9" id="KW-1185">Reference proteome</keyword>
<dbReference type="SFLD" id="SFLDS00001">
    <property type="entry name" value="Enolase"/>
    <property type="match status" value="1"/>
</dbReference>
<dbReference type="InterPro" id="IPR029017">
    <property type="entry name" value="Enolase-like_N"/>
</dbReference>
<dbReference type="OrthoDB" id="9774531at2"/>
<evidence type="ECO:0000313" key="8">
    <source>
        <dbReference type="EMBL" id="ANK62103.1"/>
    </source>
</evidence>
<evidence type="ECO:0000256" key="6">
    <source>
        <dbReference type="NCBIfam" id="TIGR01928"/>
    </source>
</evidence>
<protein>
    <recommendedName>
        <fullName evidence="5 6">o-succinylbenzoate synthase</fullName>
        <ecNumber evidence="5 6">4.2.1.113</ecNumber>
    </recommendedName>
</protein>
<evidence type="ECO:0000259" key="7">
    <source>
        <dbReference type="SMART" id="SM00922"/>
    </source>
</evidence>
<dbReference type="Gene3D" id="3.30.390.10">
    <property type="entry name" value="Enolase-like, N-terminal domain"/>
    <property type="match status" value="1"/>
</dbReference>
<dbReference type="GO" id="GO:0009234">
    <property type="term" value="P:menaquinone biosynthetic process"/>
    <property type="evidence" value="ECO:0007669"/>
    <property type="project" value="UniProtKB-UniRule"/>
</dbReference>
<accession>A0A192H1E6</accession>
<sequence length="375" mass="41261">MQIKKIRLLPVTLPLISSFKTSEDNLNTREVTLVQVSTTTGLSGLGELEAFAHPTYTAETQATARQMIQQEIVPLLTDFQFALPEELSQHLAVIQGNQMAKAAVETAVWDLYAQSQQKSLAAVLAQRLQVRPRRQIAVGVSIGQQPSVDQLLQKIQLYLNQGYQRIKLKITGVAEIAMVEHVRQQFPKLNLMVDANSAFTLTELPALRRLDKLNLAMIEQPLATDDFVQHAHLQKQLTTSLCLDENIFGLADVATAVTLKSARAINLKLARVGGLTNTLAIVQYCQKQRIEVWCGGMLETGVGRAANLALDSLPLFTFPGDISASDRYFSEDVIQKPFELAQGGRLTVPDQAGLGVNLTAKYLGKMAEQTWIGVN</sequence>
<dbReference type="InterPro" id="IPR036849">
    <property type="entry name" value="Enolase-like_C_sf"/>
</dbReference>
<dbReference type="NCBIfam" id="TIGR01928">
    <property type="entry name" value="menC_lowGC_arch"/>
    <property type="match status" value="1"/>
</dbReference>
<dbReference type="Proteomes" id="UP000078582">
    <property type="component" value="Chromosome"/>
</dbReference>
<keyword evidence="2" id="KW-0479">Metal-binding</keyword>
<dbReference type="SFLD" id="SFLDG00180">
    <property type="entry name" value="muconate_cycloisomerase"/>
    <property type="match status" value="1"/>
</dbReference>
<dbReference type="Pfam" id="PF02746">
    <property type="entry name" value="MR_MLE_N"/>
    <property type="match status" value="1"/>
</dbReference>
<dbReference type="SUPFAM" id="SSF51604">
    <property type="entry name" value="Enolase C-terminal domain-like"/>
    <property type="match status" value="1"/>
</dbReference>
<feature type="domain" description="Mandelate racemase/muconate lactonizing enzyme C-terminal" evidence="7">
    <location>
        <begin position="148"/>
        <end position="240"/>
    </location>
</feature>
<proteinExistence type="predicted"/>
<keyword evidence="4" id="KW-0456">Lyase</keyword>
<reference evidence="8 9" key="1">
    <citation type="submission" date="2016-03" db="EMBL/GenBank/DDBJ databases">
        <title>Pediococcus and Lactobacillus from brewery environment - whole genome sequencing and assembly.</title>
        <authorList>
            <person name="Behr J."/>
            <person name="Geissler A.J."/>
            <person name="Vogel R.F."/>
        </authorList>
    </citation>
    <scope>NUCLEOTIDE SEQUENCE [LARGE SCALE GENOMIC DNA]</scope>
    <source>
        <strain evidence="8 9">TMW 1.1989</strain>
    </source>
</reference>
<evidence type="ECO:0000256" key="5">
    <source>
        <dbReference type="ARBA" id="ARBA00029491"/>
    </source>
</evidence>
<dbReference type="EMBL" id="CP014873">
    <property type="protein sequence ID" value="ANK62103.1"/>
    <property type="molecule type" value="Genomic_DNA"/>
</dbReference>
<dbReference type="GO" id="GO:0043748">
    <property type="term" value="F:O-succinylbenzoate synthase activity"/>
    <property type="evidence" value="ECO:0007669"/>
    <property type="project" value="UniProtKB-EC"/>
</dbReference>
<name>A0A192H1E6_9LACO</name>
<dbReference type="AlphaFoldDB" id="A0A192H1E6"/>
<dbReference type="SFLD" id="SFLDF00009">
    <property type="entry name" value="o-succinylbenzoate_synthase"/>
    <property type="match status" value="1"/>
</dbReference>
<dbReference type="GeneID" id="42981514"/>
<dbReference type="SMART" id="SM00922">
    <property type="entry name" value="MR_MLE"/>
    <property type="match status" value="1"/>
</dbReference>
<comment type="cofactor">
    <cofactor evidence="1">
        <name>a divalent metal cation</name>
        <dbReference type="ChEBI" id="CHEBI:60240"/>
    </cofactor>
</comment>
<dbReference type="UniPathway" id="UPA00079"/>